<comment type="caution">
    <text evidence="1">The sequence shown here is derived from an EMBL/GenBank/DDBJ whole genome shotgun (WGS) entry which is preliminary data.</text>
</comment>
<dbReference type="Proteomes" id="UP001500840">
    <property type="component" value="Unassembled WGS sequence"/>
</dbReference>
<accession>A0ABP8MTE6</accession>
<reference evidence="2" key="1">
    <citation type="journal article" date="2019" name="Int. J. Syst. Evol. Microbiol.">
        <title>The Global Catalogue of Microorganisms (GCM) 10K type strain sequencing project: providing services to taxonomists for standard genome sequencing and annotation.</title>
        <authorList>
            <consortium name="The Broad Institute Genomics Platform"/>
            <consortium name="The Broad Institute Genome Sequencing Center for Infectious Disease"/>
            <person name="Wu L."/>
            <person name="Ma J."/>
        </authorList>
    </citation>
    <scope>NUCLEOTIDE SEQUENCE [LARGE SCALE GENOMIC DNA]</scope>
    <source>
        <strain evidence="2">JCM 17759</strain>
    </source>
</reference>
<protein>
    <submittedName>
        <fullName evidence="1">Uncharacterized protein</fullName>
    </submittedName>
</protein>
<evidence type="ECO:0000313" key="2">
    <source>
        <dbReference type="Proteomes" id="UP001500840"/>
    </source>
</evidence>
<gene>
    <name evidence="1" type="ORF">GCM10023156_30310</name>
</gene>
<organism evidence="1 2">
    <name type="scientific">Novipirellula rosea</name>
    <dbReference type="NCBI Taxonomy" id="1031540"/>
    <lineage>
        <taxon>Bacteria</taxon>
        <taxon>Pseudomonadati</taxon>
        <taxon>Planctomycetota</taxon>
        <taxon>Planctomycetia</taxon>
        <taxon>Pirellulales</taxon>
        <taxon>Pirellulaceae</taxon>
        <taxon>Novipirellula</taxon>
    </lineage>
</organism>
<proteinExistence type="predicted"/>
<sequence>MGQENKRMPEHPAVSHLPAPVIFLPKSVSNIALGDAMPLLCRLPVPPHPTSAATAAGRNMDGAGK</sequence>
<keyword evidence="2" id="KW-1185">Reference proteome</keyword>
<evidence type="ECO:0000313" key="1">
    <source>
        <dbReference type="EMBL" id="GAA4455767.1"/>
    </source>
</evidence>
<name>A0ABP8MTE6_9BACT</name>
<dbReference type="EMBL" id="BAABGA010000035">
    <property type="protein sequence ID" value="GAA4455767.1"/>
    <property type="molecule type" value="Genomic_DNA"/>
</dbReference>